<comment type="caution">
    <text evidence="5">The sequence shown here is derived from an EMBL/GenBank/DDBJ whole genome shotgun (WGS) entry which is preliminary data.</text>
</comment>
<comment type="similarity">
    <text evidence="1">Belongs to the peptidase M20 family.</text>
</comment>
<proteinExistence type="inferred from homology"/>
<dbReference type="InterPro" id="IPR011650">
    <property type="entry name" value="Peptidase_M20_dimer"/>
</dbReference>
<dbReference type="SUPFAM" id="SSF53187">
    <property type="entry name" value="Zn-dependent exopeptidases"/>
    <property type="match status" value="1"/>
</dbReference>
<feature type="binding site" evidence="3">
    <location>
        <position position="135"/>
    </location>
    <ligand>
        <name>Mn(2+)</name>
        <dbReference type="ChEBI" id="CHEBI:29035"/>
        <label>2</label>
    </ligand>
</feature>
<dbReference type="Gene3D" id="3.30.70.360">
    <property type="match status" value="1"/>
</dbReference>
<dbReference type="Pfam" id="PF07687">
    <property type="entry name" value="M20_dimer"/>
    <property type="match status" value="1"/>
</dbReference>
<feature type="binding site" evidence="3">
    <location>
        <position position="101"/>
    </location>
    <ligand>
        <name>Mn(2+)</name>
        <dbReference type="ChEBI" id="CHEBI:29035"/>
        <label>2</label>
    </ligand>
</feature>
<sequence>MKIEDIKKLEPYVVKQRRYLHEHPELSWHEFDTSKHVREELDKMGIPYEIVEKVGVVGIINGSKSGKSIGIRADMDALPITENTGLEFSSKNAGVMHACGHDMHTAVLLGTAKVLNEMKDELKGKVVLIFQPSEEKIEKLGASVMKEHPEVKALDRVIGLHVMPSLKAGQAALRVGPVMAATDMFDIFIEGKGGHGAMPHMTVDPIIAGVQLINAFQTIVSREIDPLKATVLSITAFNAGSSQNVIPSEAHLKGTARTFDNDMKDKIIEMMQRIADGVAEATRTKIRIENQKGPYATVNDEKATLMGIEVAKEVFGDGLVFDHPPIMPGEDFSEYLRQTPGVFMFLGVSNVANEFALHQDNFSPREDAMILAVEYFVKYAKKFLEE</sequence>
<dbReference type="GO" id="GO:0016787">
    <property type="term" value="F:hydrolase activity"/>
    <property type="evidence" value="ECO:0007669"/>
    <property type="project" value="UniProtKB-KW"/>
</dbReference>
<keyword evidence="3" id="KW-0479">Metal-binding</keyword>
<dbReference type="NCBIfam" id="TIGR01891">
    <property type="entry name" value="amidohydrolases"/>
    <property type="match status" value="1"/>
</dbReference>
<gene>
    <name evidence="5" type="ORF">BBG48_010290</name>
</gene>
<dbReference type="RefSeq" id="WP_068912243.1">
    <property type="nucleotide sequence ID" value="NZ_MBEW02000045.1"/>
</dbReference>
<dbReference type="Gene3D" id="3.40.630.10">
    <property type="entry name" value="Zn peptidases"/>
    <property type="match status" value="1"/>
</dbReference>
<dbReference type="STRING" id="1871336.BBG48_09095"/>
<name>A0A371IIT5_9FIRM</name>
<feature type="binding site" evidence="3">
    <location>
        <position position="99"/>
    </location>
    <ligand>
        <name>Mn(2+)</name>
        <dbReference type="ChEBI" id="CHEBI:29035"/>
        <label>2</label>
    </ligand>
</feature>
<comment type="cofactor">
    <cofactor evidence="3">
        <name>Mn(2+)</name>
        <dbReference type="ChEBI" id="CHEBI:29035"/>
    </cofactor>
    <text evidence="3">The Mn(2+) ion enhances activity.</text>
</comment>
<dbReference type="FunFam" id="3.30.70.360:FF:000014">
    <property type="entry name" value="N-acyl-L-amino acid amidohydrolase"/>
    <property type="match status" value="1"/>
</dbReference>
<organism evidence="5 6">
    <name type="scientific">Criibacterium bergeronii</name>
    <dbReference type="NCBI Taxonomy" id="1871336"/>
    <lineage>
        <taxon>Bacteria</taxon>
        <taxon>Bacillati</taxon>
        <taxon>Bacillota</taxon>
        <taxon>Clostridia</taxon>
        <taxon>Peptostreptococcales</taxon>
        <taxon>Filifactoraceae</taxon>
        <taxon>Criibacterium</taxon>
    </lineage>
</organism>
<dbReference type="PANTHER" id="PTHR11014">
    <property type="entry name" value="PEPTIDASE M20 FAMILY MEMBER"/>
    <property type="match status" value="1"/>
</dbReference>
<evidence type="ECO:0000256" key="1">
    <source>
        <dbReference type="ARBA" id="ARBA00006153"/>
    </source>
</evidence>
<dbReference type="AlphaFoldDB" id="A0A371IIT5"/>
<dbReference type="InterPro" id="IPR036264">
    <property type="entry name" value="Bact_exopeptidase_dim_dom"/>
</dbReference>
<dbReference type="Pfam" id="PF01546">
    <property type="entry name" value="Peptidase_M20"/>
    <property type="match status" value="1"/>
</dbReference>
<protein>
    <submittedName>
        <fullName evidence="5">Amidohydrolase</fullName>
    </submittedName>
</protein>
<dbReference type="InterPro" id="IPR017439">
    <property type="entry name" value="Amidohydrolase"/>
</dbReference>
<dbReference type="EMBL" id="MBEW02000045">
    <property type="protein sequence ID" value="RDY20391.1"/>
    <property type="molecule type" value="Genomic_DNA"/>
</dbReference>
<evidence type="ECO:0000313" key="6">
    <source>
        <dbReference type="Proteomes" id="UP000093352"/>
    </source>
</evidence>
<keyword evidence="6" id="KW-1185">Reference proteome</keyword>
<dbReference type="Proteomes" id="UP000093352">
    <property type="component" value="Unassembled WGS sequence"/>
</dbReference>
<evidence type="ECO:0000256" key="2">
    <source>
        <dbReference type="ARBA" id="ARBA00022801"/>
    </source>
</evidence>
<keyword evidence="2" id="KW-0378">Hydrolase</keyword>
<dbReference type="InterPro" id="IPR002933">
    <property type="entry name" value="Peptidase_M20"/>
</dbReference>
<feature type="binding site" evidence="3">
    <location>
        <position position="358"/>
    </location>
    <ligand>
        <name>Mn(2+)</name>
        <dbReference type="ChEBI" id="CHEBI:29035"/>
        <label>2</label>
    </ligand>
</feature>
<dbReference type="SUPFAM" id="SSF55031">
    <property type="entry name" value="Bacterial exopeptidase dimerisation domain"/>
    <property type="match status" value="1"/>
</dbReference>
<dbReference type="PIRSF" id="PIRSF005962">
    <property type="entry name" value="Pept_M20D_amidohydro"/>
    <property type="match status" value="1"/>
</dbReference>
<accession>A0A371IIT5</accession>
<evidence type="ECO:0000256" key="3">
    <source>
        <dbReference type="PIRSR" id="PIRSR005962-1"/>
    </source>
</evidence>
<keyword evidence="3" id="KW-0464">Manganese</keyword>
<feature type="binding site" evidence="3">
    <location>
        <position position="161"/>
    </location>
    <ligand>
        <name>Mn(2+)</name>
        <dbReference type="ChEBI" id="CHEBI:29035"/>
        <label>2</label>
    </ligand>
</feature>
<feature type="domain" description="Peptidase M20 dimerisation" evidence="4">
    <location>
        <begin position="185"/>
        <end position="279"/>
    </location>
</feature>
<dbReference type="GO" id="GO:0046872">
    <property type="term" value="F:metal ion binding"/>
    <property type="evidence" value="ECO:0007669"/>
    <property type="project" value="UniProtKB-KW"/>
</dbReference>
<reference evidence="5 6" key="1">
    <citation type="journal article" date="2016" name="Genome Announc.">
        <title>Draft Genome Sequence of Criibacterium bergeronii gen. nov., sp. nov., Strain CCRI-22567T, Isolated from a Vaginal Sample from a Woman with Bacterial Vaginosis.</title>
        <authorList>
            <person name="Maheux A.F."/>
            <person name="Berube E."/>
            <person name="Boudreau D.K."/>
            <person name="Raymond F."/>
            <person name="Corbeil J."/>
            <person name="Roy P.H."/>
            <person name="Boissinot M."/>
            <person name="Omar R.F."/>
        </authorList>
    </citation>
    <scope>NUCLEOTIDE SEQUENCE [LARGE SCALE GENOMIC DNA]</scope>
    <source>
        <strain evidence="5 6">CCRI-22567</strain>
    </source>
</reference>
<evidence type="ECO:0000313" key="5">
    <source>
        <dbReference type="EMBL" id="RDY20391.1"/>
    </source>
</evidence>
<dbReference type="PANTHER" id="PTHR11014:SF63">
    <property type="entry name" value="METALLOPEPTIDASE, PUTATIVE (AFU_ORTHOLOGUE AFUA_6G09600)-RELATED"/>
    <property type="match status" value="1"/>
</dbReference>
<evidence type="ECO:0000259" key="4">
    <source>
        <dbReference type="Pfam" id="PF07687"/>
    </source>
</evidence>